<evidence type="ECO:0000313" key="2">
    <source>
        <dbReference type="EMBL" id="QEG08202.1"/>
    </source>
</evidence>
<keyword evidence="1" id="KW-1133">Transmembrane helix</keyword>
<feature type="transmembrane region" description="Helical" evidence="1">
    <location>
        <begin position="45"/>
        <end position="68"/>
    </location>
</feature>
<keyword evidence="1" id="KW-0812">Transmembrane</keyword>
<dbReference type="Proteomes" id="UP000323499">
    <property type="component" value="Segment"/>
</dbReference>
<evidence type="ECO:0000313" key="3">
    <source>
        <dbReference type="Proteomes" id="UP000323499"/>
    </source>
</evidence>
<name>A0A5B9N6L7_9CAUD</name>
<sequence>MTSLVSVLIAYLIGSVVSGVLIKVIDVKGNQCFRGWDGEPDLGKIAAMVFLWPIIAVLFIALVAWAALWDFILPNKKYEDS</sequence>
<proteinExistence type="predicted"/>
<feature type="transmembrane region" description="Helical" evidence="1">
    <location>
        <begin position="7"/>
        <end position="25"/>
    </location>
</feature>
<keyword evidence="1" id="KW-0472">Membrane</keyword>
<accession>A0A5B9N6L7</accession>
<protein>
    <submittedName>
        <fullName evidence="2">Uncharacterized protein</fullName>
    </submittedName>
</protein>
<reference evidence="3" key="1">
    <citation type="submission" date="2019-06" db="EMBL/GenBank/DDBJ databases">
        <title>Complete Genome Sequence of Escherichia coli Phage Paul.</title>
        <authorList>
            <person name="Holt A."/>
            <person name="Saldana R."/>
            <person name="Moreland R."/>
            <person name="Gill J.J."/>
            <person name="Liu M."/>
            <person name="Ramsey J."/>
        </authorList>
    </citation>
    <scope>NUCLEOTIDE SEQUENCE [LARGE SCALE GENOMIC DNA]</scope>
</reference>
<dbReference type="EMBL" id="MN045231">
    <property type="protein sequence ID" value="QEG08202.1"/>
    <property type="molecule type" value="Genomic_DNA"/>
</dbReference>
<organism evidence="2 3">
    <name type="scientific">Escherichia phage Paul</name>
    <dbReference type="NCBI Taxonomy" id="2589659"/>
    <lineage>
        <taxon>Viruses</taxon>
        <taxon>Duplodnaviria</taxon>
        <taxon>Heunggongvirae</taxon>
        <taxon>Uroviricota</taxon>
        <taxon>Caudoviricetes</taxon>
        <taxon>Mktvariviridae</taxon>
        <taxon>Gordonclarkvirinae</taxon>
        <taxon>Kuravirus</taxon>
        <taxon>Kuravirus paul</taxon>
    </lineage>
</organism>
<gene>
    <name evidence="2" type="ORF">CPT_Paul_106</name>
</gene>
<keyword evidence="3" id="KW-1185">Reference proteome</keyword>
<evidence type="ECO:0000256" key="1">
    <source>
        <dbReference type="SAM" id="Phobius"/>
    </source>
</evidence>